<protein>
    <submittedName>
        <fullName evidence="2">Inner membrane protein YhaI</fullName>
    </submittedName>
</protein>
<feature type="transmembrane region" description="Helical" evidence="1">
    <location>
        <begin position="27"/>
        <end position="47"/>
    </location>
</feature>
<dbReference type="AlphaFoldDB" id="A0A238J8H8"/>
<evidence type="ECO:0000313" key="2">
    <source>
        <dbReference type="EMBL" id="SMX27021.1"/>
    </source>
</evidence>
<evidence type="ECO:0000256" key="1">
    <source>
        <dbReference type="SAM" id="Phobius"/>
    </source>
</evidence>
<keyword evidence="1" id="KW-0812">Transmembrane</keyword>
<proteinExistence type="predicted"/>
<dbReference type="GO" id="GO:0005886">
    <property type="term" value="C:plasma membrane"/>
    <property type="evidence" value="ECO:0007669"/>
    <property type="project" value="TreeGrafter"/>
</dbReference>
<keyword evidence="1" id="KW-1133">Transmembrane helix</keyword>
<reference evidence="3" key="1">
    <citation type="submission" date="2017-05" db="EMBL/GenBank/DDBJ databases">
        <authorList>
            <person name="Rodrigo-Torres L."/>
            <person name="Arahal R. D."/>
            <person name="Lucena T."/>
        </authorList>
    </citation>
    <scope>NUCLEOTIDE SEQUENCE [LARGE SCALE GENOMIC DNA]</scope>
    <source>
        <strain evidence="3">CECT 8649</strain>
    </source>
</reference>
<dbReference type="EMBL" id="FXXP01000001">
    <property type="protein sequence ID" value="SMX27021.1"/>
    <property type="molecule type" value="Genomic_DNA"/>
</dbReference>
<sequence>MIGPHTAFENYIFRALNITGRATRAEFWWVQGILLTLGTLAVGFDLYTIATADVPNFSIFAYMTPVLIIVTIVPTLTLTVRRLHDAGRSGMWYFVNSIPIVGPIWLFVLLCLPSESEENKWGQPPNGAGGPWAAPHARGFEGLSGKATETASASKPHDARQGYATLLKLHQEPSAEELEAQRAQISDYYRTRVLGQASS</sequence>
<keyword evidence="1" id="KW-0472">Membrane</keyword>
<gene>
    <name evidence="2" type="primary">yhaI</name>
    <name evidence="2" type="ORF">TRP8649_01123</name>
</gene>
<accession>A0A238J8H8</accession>
<feature type="transmembrane region" description="Helical" evidence="1">
    <location>
        <begin position="59"/>
        <end position="80"/>
    </location>
</feature>
<dbReference type="PANTHER" id="PTHR34980">
    <property type="entry name" value="INNER MEMBRANE PROTEIN-RELATED-RELATED"/>
    <property type="match status" value="1"/>
</dbReference>
<dbReference type="Pfam" id="PF05656">
    <property type="entry name" value="DUF805"/>
    <property type="match status" value="1"/>
</dbReference>
<organism evidence="2 3">
    <name type="scientific">Pelagimonas phthalicica</name>
    <dbReference type="NCBI Taxonomy" id="1037362"/>
    <lineage>
        <taxon>Bacteria</taxon>
        <taxon>Pseudomonadati</taxon>
        <taxon>Pseudomonadota</taxon>
        <taxon>Alphaproteobacteria</taxon>
        <taxon>Rhodobacterales</taxon>
        <taxon>Roseobacteraceae</taxon>
        <taxon>Pelagimonas</taxon>
    </lineage>
</organism>
<evidence type="ECO:0000313" key="3">
    <source>
        <dbReference type="Proteomes" id="UP000225972"/>
    </source>
</evidence>
<dbReference type="Proteomes" id="UP000225972">
    <property type="component" value="Unassembled WGS sequence"/>
</dbReference>
<feature type="transmembrane region" description="Helical" evidence="1">
    <location>
        <begin position="92"/>
        <end position="112"/>
    </location>
</feature>
<dbReference type="PANTHER" id="PTHR34980:SF2">
    <property type="entry name" value="INNER MEMBRANE PROTEIN YHAH-RELATED"/>
    <property type="match status" value="1"/>
</dbReference>
<keyword evidence="3" id="KW-1185">Reference proteome</keyword>
<name>A0A238J8H8_9RHOB</name>
<dbReference type="InterPro" id="IPR008523">
    <property type="entry name" value="DUF805"/>
</dbReference>